<name>A0A5J5B739_9ASTE</name>
<dbReference type="Proteomes" id="UP000325577">
    <property type="component" value="Linkage Group LG15"/>
</dbReference>
<proteinExistence type="predicted"/>
<accession>A0A5J5B739</accession>
<reference evidence="1 2" key="1">
    <citation type="submission" date="2019-09" db="EMBL/GenBank/DDBJ databases">
        <title>A chromosome-level genome assembly of the Chinese tupelo Nyssa sinensis.</title>
        <authorList>
            <person name="Yang X."/>
            <person name="Kang M."/>
            <person name="Yang Y."/>
            <person name="Xiong H."/>
            <person name="Wang M."/>
            <person name="Zhang Z."/>
            <person name="Wang Z."/>
            <person name="Wu H."/>
            <person name="Ma T."/>
            <person name="Liu J."/>
            <person name="Xi Z."/>
        </authorList>
    </citation>
    <scope>NUCLEOTIDE SEQUENCE [LARGE SCALE GENOMIC DNA]</scope>
    <source>
        <strain evidence="1">J267</strain>
        <tissue evidence="1">Leaf</tissue>
    </source>
</reference>
<dbReference type="EMBL" id="CM018038">
    <property type="protein sequence ID" value="KAA8538519.1"/>
    <property type="molecule type" value="Genomic_DNA"/>
</dbReference>
<sequence>MIKSSCKKFGLCRWEKSSVSGGGVGDGGGYGYGIGEASGDGDWRWGGIRAGGGKFEAAIGHNWRALSTVNQNTLTATNMTVTIQ</sequence>
<evidence type="ECO:0000313" key="2">
    <source>
        <dbReference type="Proteomes" id="UP000325577"/>
    </source>
</evidence>
<protein>
    <submittedName>
        <fullName evidence="1">Uncharacterized protein</fullName>
    </submittedName>
</protein>
<dbReference type="AlphaFoldDB" id="A0A5J5B739"/>
<organism evidence="1 2">
    <name type="scientific">Nyssa sinensis</name>
    <dbReference type="NCBI Taxonomy" id="561372"/>
    <lineage>
        <taxon>Eukaryota</taxon>
        <taxon>Viridiplantae</taxon>
        <taxon>Streptophyta</taxon>
        <taxon>Embryophyta</taxon>
        <taxon>Tracheophyta</taxon>
        <taxon>Spermatophyta</taxon>
        <taxon>Magnoliopsida</taxon>
        <taxon>eudicotyledons</taxon>
        <taxon>Gunneridae</taxon>
        <taxon>Pentapetalae</taxon>
        <taxon>asterids</taxon>
        <taxon>Cornales</taxon>
        <taxon>Nyssaceae</taxon>
        <taxon>Nyssa</taxon>
    </lineage>
</organism>
<gene>
    <name evidence="1" type="ORF">F0562_028110</name>
</gene>
<evidence type="ECO:0000313" key="1">
    <source>
        <dbReference type="EMBL" id="KAA8538519.1"/>
    </source>
</evidence>
<keyword evidence="2" id="KW-1185">Reference proteome</keyword>